<protein>
    <submittedName>
        <fullName evidence="3">Myosin-13-like</fullName>
    </submittedName>
</protein>
<proteinExistence type="predicted"/>
<feature type="region of interest" description="Disordered" evidence="1">
    <location>
        <begin position="372"/>
        <end position="402"/>
    </location>
</feature>
<name>A0A6J2JHR9_BOMMA</name>
<dbReference type="AlphaFoldDB" id="A0A6J2JHR9"/>
<feature type="compositionally biased region" description="Basic and acidic residues" evidence="1">
    <location>
        <begin position="70"/>
        <end position="90"/>
    </location>
</feature>
<dbReference type="RefSeq" id="XP_028029081.1">
    <property type="nucleotide sequence ID" value="XM_028173280.1"/>
</dbReference>
<evidence type="ECO:0000313" key="3">
    <source>
        <dbReference type="RefSeq" id="XP_028029081.1"/>
    </source>
</evidence>
<dbReference type="GeneID" id="114242207"/>
<gene>
    <name evidence="3" type="primary">LOC114242207</name>
</gene>
<dbReference type="OrthoDB" id="6930811at2759"/>
<keyword evidence="2" id="KW-1185">Reference proteome</keyword>
<evidence type="ECO:0000256" key="1">
    <source>
        <dbReference type="SAM" id="MobiDB-lite"/>
    </source>
</evidence>
<accession>A0A6J2JHR9</accession>
<feature type="region of interest" description="Disordered" evidence="1">
    <location>
        <begin position="70"/>
        <end position="103"/>
    </location>
</feature>
<reference evidence="3" key="1">
    <citation type="submission" date="2025-08" db="UniProtKB">
        <authorList>
            <consortium name="RefSeq"/>
        </authorList>
    </citation>
    <scope>IDENTIFICATION</scope>
    <source>
        <tissue evidence="3">Silk gland</tissue>
    </source>
</reference>
<dbReference type="KEGG" id="bman:114242207"/>
<organism evidence="2 3">
    <name type="scientific">Bombyx mandarina</name>
    <name type="common">Wild silk moth</name>
    <name type="synonym">Wild silkworm</name>
    <dbReference type="NCBI Taxonomy" id="7092"/>
    <lineage>
        <taxon>Eukaryota</taxon>
        <taxon>Metazoa</taxon>
        <taxon>Ecdysozoa</taxon>
        <taxon>Arthropoda</taxon>
        <taxon>Hexapoda</taxon>
        <taxon>Insecta</taxon>
        <taxon>Pterygota</taxon>
        <taxon>Neoptera</taxon>
        <taxon>Endopterygota</taxon>
        <taxon>Lepidoptera</taxon>
        <taxon>Glossata</taxon>
        <taxon>Ditrysia</taxon>
        <taxon>Bombycoidea</taxon>
        <taxon>Bombycidae</taxon>
        <taxon>Bombycinae</taxon>
        <taxon>Bombyx</taxon>
    </lineage>
</organism>
<sequence>MKSSYLFLSNKVKSFRIMNKYSSSDSEMSLDSLEQDFKIKNNIKANGERNNIDTILVPFYEKDVLVRISKERKNNKRRDGSKPNTSERKNKNTQQSNYLINKSKREKSRSYLEMFRKQLPLKTHSKANEEEIRSISPEFGDTERESIDALPNNSGLDFLNTEPYNEIYYEKILNKDMDQFFNNSFEEELRFTDDLSYSPEDVNDNFKSVSEVSRPRHRSRRATVHHMENVKLGGLGPDLERIKPRLERARSLQRYSEKVRMENRLKIYKRNIEADEKMKSAKDRNNYSVKRNDDRKQIVIEKNEQKASYLVSKTSQYKTLKTTENLYALKTKSAGGQRTQIQHARRQCDLDPKKPFQKLQQNLAKETELFKLKGKQPEEKQHKKKRATSKTTNKAINTDACLGPSDTSPVSINFMVNVGKLRPSSALKKLEETHQKYQEQVKSFHLDEMNL</sequence>
<evidence type="ECO:0000313" key="2">
    <source>
        <dbReference type="Proteomes" id="UP000504629"/>
    </source>
</evidence>
<feature type="compositionally biased region" description="Basic and acidic residues" evidence="1">
    <location>
        <begin position="372"/>
        <end position="381"/>
    </location>
</feature>
<dbReference type="Proteomes" id="UP000504629">
    <property type="component" value="Unplaced"/>
</dbReference>